<comment type="subcellular location">
    <subcellularLocation>
        <location evidence="2">Mitochondrion</location>
    </subcellularLocation>
</comment>
<sequence>MQGGRSGTSGEDRISILPEPLVCHILTFLTTKESVRTSVLSSRWRDLWLWVPRLDLDKSDFSEENTCVSFIDKFLNFRGESYLRGFKLNTDHDDDESNSSVEACLTRVVNKCKIQHFEIKNYFGFCYLEISPLTNFLPKFHGLTRSRATMCLNASPELLPIVLESCPNVKHLTLELLIHYPEVIARLSTVLPPCLVSSLESVEMESPITEIATELDLARYFMKNSTTLEKLVLRLNQSSSGEKHMPGVLEQLIDSPRRSTLCQFEVIPVVPTPNAWVLSEFYASVALVEFAVIKTVVFSLKVKEKAMQGGRSGTSGEDRISILPEPLVCHVLTFLTTKESVRTSVLSSRWRDLWLWVPRLDLDKSDFSEENTCVSFIDKFLIPTSAVLTASAKHIGLRCMPENVAFLKCKKNDPNPEKCLDKGRDVTRCVLGLLKDLHQKCQKEMDDYVGCMYYYTNEFDLCRKEQEAFEKVCPLK</sequence>
<keyword evidence="8" id="KW-0496">Mitochondrion</keyword>
<dbReference type="Gene3D" id="1.20.1280.50">
    <property type="match status" value="1"/>
</dbReference>
<keyword evidence="7" id="KW-0249">Electron transport</keyword>
<dbReference type="SMART" id="SM00579">
    <property type="entry name" value="FBD"/>
    <property type="match status" value="1"/>
</dbReference>
<comment type="similarity">
    <text evidence="3">Belongs to the complex I NDUFA8 subunit family.</text>
</comment>
<dbReference type="Pfam" id="PF08387">
    <property type="entry name" value="FBD"/>
    <property type="match status" value="1"/>
</dbReference>
<dbReference type="CDD" id="cd22160">
    <property type="entry name" value="F-box_AtFBL13-like"/>
    <property type="match status" value="2"/>
</dbReference>
<name>A0A8S9PPS8_BRACR</name>
<dbReference type="SMART" id="SM00256">
    <property type="entry name" value="FBOX"/>
    <property type="match status" value="2"/>
</dbReference>
<evidence type="ECO:0000313" key="12">
    <source>
        <dbReference type="EMBL" id="KAF3514867.1"/>
    </source>
</evidence>
<keyword evidence="6" id="KW-0677">Repeat</keyword>
<keyword evidence="9" id="KW-1015">Disulfide bond</keyword>
<evidence type="ECO:0000256" key="1">
    <source>
        <dbReference type="ARBA" id="ARBA00003195"/>
    </source>
</evidence>
<dbReference type="InterPro" id="IPR006566">
    <property type="entry name" value="FBD"/>
</dbReference>
<dbReference type="PANTHER" id="PTHR13344">
    <property type="entry name" value="NADH-UBIQUINONE OXIDOREDUCTASE"/>
    <property type="match status" value="1"/>
</dbReference>
<evidence type="ECO:0000256" key="7">
    <source>
        <dbReference type="ARBA" id="ARBA00022982"/>
    </source>
</evidence>
<dbReference type="SUPFAM" id="SSF81383">
    <property type="entry name" value="F-box domain"/>
    <property type="match status" value="2"/>
</dbReference>
<dbReference type="EMBL" id="QGKX02001521">
    <property type="protein sequence ID" value="KAF3514867.1"/>
    <property type="molecule type" value="Genomic_DNA"/>
</dbReference>
<evidence type="ECO:0000256" key="4">
    <source>
        <dbReference type="ARBA" id="ARBA00022448"/>
    </source>
</evidence>
<dbReference type="Pfam" id="PF00646">
    <property type="entry name" value="F-box"/>
    <property type="match status" value="2"/>
</dbReference>
<reference evidence="12" key="1">
    <citation type="submission" date="2019-12" db="EMBL/GenBank/DDBJ databases">
        <title>Genome sequencing and annotation of Brassica cretica.</title>
        <authorList>
            <person name="Studholme D.J."/>
            <person name="Sarris P."/>
        </authorList>
    </citation>
    <scope>NUCLEOTIDE SEQUENCE</scope>
    <source>
        <strain evidence="12">PFS-109/04</strain>
        <tissue evidence="12">Leaf</tissue>
    </source>
</reference>
<feature type="domain" description="F-box" evidence="10">
    <location>
        <begin position="323"/>
        <end position="362"/>
    </location>
</feature>
<organism evidence="12 13">
    <name type="scientific">Brassica cretica</name>
    <name type="common">Mustard</name>
    <dbReference type="NCBI Taxonomy" id="69181"/>
    <lineage>
        <taxon>Eukaryota</taxon>
        <taxon>Viridiplantae</taxon>
        <taxon>Streptophyta</taxon>
        <taxon>Embryophyta</taxon>
        <taxon>Tracheophyta</taxon>
        <taxon>Spermatophyta</taxon>
        <taxon>Magnoliopsida</taxon>
        <taxon>eudicotyledons</taxon>
        <taxon>Gunneridae</taxon>
        <taxon>Pentapetalae</taxon>
        <taxon>rosids</taxon>
        <taxon>malvids</taxon>
        <taxon>Brassicales</taxon>
        <taxon>Brassicaceae</taxon>
        <taxon>Brassiceae</taxon>
        <taxon>Brassica</taxon>
    </lineage>
</organism>
<dbReference type="PANTHER" id="PTHR13344:SF0">
    <property type="entry name" value="NADH DEHYDROGENASE [UBIQUINONE] 1 ALPHA SUBCOMPLEX SUBUNIT 8"/>
    <property type="match status" value="1"/>
</dbReference>
<evidence type="ECO:0000256" key="5">
    <source>
        <dbReference type="ARBA" id="ARBA00022660"/>
    </source>
</evidence>
<comment type="function">
    <text evidence="1">Accessory subunit of the mitochondrial membrane respiratory chain NADH dehydrogenase (Complex I), that is believed not to be involved in catalysis. Complex I functions in the transfer of electrons from NADH to the respiratory chain. The immediate electron acceptor for the enzyme is believed to be ubiquinone.</text>
</comment>
<keyword evidence="4" id="KW-0813">Transport</keyword>
<accession>A0A8S9PPS8</accession>
<dbReference type="InterPro" id="IPR032675">
    <property type="entry name" value="LRR_dom_sf"/>
</dbReference>
<dbReference type="InterPro" id="IPR001810">
    <property type="entry name" value="F-box_dom"/>
</dbReference>
<dbReference type="PROSITE" id="PS51808">
    <property type="entry name" value="CHCH"/>
    <property type="match status" value="2"/>
</dbReference>
<evidence type="ECO:0000256" key="2">
    <source>
        <dbReference type="ARBA" id="ARBA00004173"/>
    </source>
</evidence>
<comment type="caution">
    <text evidence="12">The sequence shown here is derived from an EMBL/GenBank/DDBJ whole genome shotgun (WGS) entry which is preliminary data.</text>
</comment>
<gene>
    <name evidence="12" type="ORF">F2Q69_00000783</name>
</gene>
<dbReference type="Proteomes" id="UP000712600">
    <property type="component" value="Unassembled WGS sequence"/>
</dbReference>
<evidence type="ECO:0000256" key="8">
    <source>
        <dbReference type="ARBA" id="ARBA00023128"/>
    </source>
</evidence>
<dbReference type="AlphaFoldDB" id="A0A8S9PPS8"/>
<dbReference type="GO" id="GO:0005739">
    <property type="term" value="C:mitochondrion"/>
    <property type="evidence" value="ECO:0007669"/>
    <property type="project" value="UniProtKB-SubCell"/>
</dbReference>
<evidence type="ECO:0008006" key="14">
    <source>
        <dbReference type="Google" id="ProtNLM"/>
    </source>
</evidence>
<evidence type="ECO:0000259" key="10">
    <source>
        <dbReference type="SMART" id="SM00256"/>
    </source>
</evidence>
<proteinExistence type="inferred from homology"/>
<evidence type="ECO:0000259" key="11">
    <source>
        <dbReference type="SMART" id="SM00579"/>
    </source>
</evidence>
<evidence type="ECO:0000313" key="13">
    <source>
        <dbReference type="Proteomes" id="UP000712600"/>
    </source>
</evidence>
<dbReference type="InterPro" id="IPR036047">
    <property type="entry name" value="F-box-like_dom_sf"/>
</dbReference>
<feature type="domain" description="FBD" evidence="11">
    <location>
        <begin position="193"/>
        <end position="267"/>
    </location>
</feature>
<protein>
    <recommendedName>
        <fullName evidence="14">F-box domain-containing protein</fullName>
    </recommendedName>
</protein>
<feature type="domain" description="F-box" evidence="10">
    <location>
        <begin position="17"/>
        <end position="56"/>
    </location>
</feature>
<dbReference type="InterPro" id="IPR016680">
    <property type="entry name" value="NDUFA8"/>
</dbReference>
<dbReference type="GO" id="GO:0006120">
    <property type="term" value="P:mitochondrial electron transport, NADH to ubiquinone"/>
    <property type="evidence" value="ECO:0007669"/>
    <property type="project" value="InterPro"/>
</dbReference>
<keyword evidence="5" id="KW-0679">Respiratory chain</keyword>
<dbReference type="InterPro" id="IPR053781">
    <property type="entry name" value="F-box_AtFBL13-like"/>
</dbReference>
<evidence type="ECO:0000256" key="9">
    <source>
        <dbReference type="ARBA" id="ARBA00023157"/>
    </source>
</evidence>
<dbReference type="Gene3D" id="3.80.10.10">
    <property type="entry name" value="Ribonuclease Inhibitor"/>
    <property type="match status" value="1"/>
</dbReference>
<evidence type="ECO:0000256" key="3">
    <source>
        <dbReference type="ARBA" id="ARBA00010705"/>
    </source>
</evidence>
<evidence type="ECO:0000256" key="6">
    <source>
        <dbReference type="ARBA" id="ARBA00022737"/>
    </source>
</evidence>